<protein>
    <submittedName>
        <fullName evidence="1">Uncharacterized protein</fullName>
    </submittedName>
</protein>
<evidence type="ECO:0000313" key="1">
    <source>
        <dbReference type="EMBL" id="JAH00394.1"/>
    </source>
</evidence>
<proteinExistence type="predicted"/>
<reference evidence="1" key="2">
    <citation type="journal article" date="2015" name="Fish Shellfish Immunol.">
        <title>Early steps in the European eel (Anguilla anguilla)-Vibrio vulnificus interaction in the gills: Role of the RtxA13 toxin.</title>
        <authorList>
            <person name="Callol A."/>
            <person name="Pajuelo D."/>
            <person name="Ebbesson L."/>
            <person name="Teles M."/>
            <person name="MacKenzie S."/>
            <person name="Amaro C."/>
        </authorList>
    </citation>
    <scope>NUCLEOTIDE SEQUENCE</scope>
</reference>
<dbReference type="AlphaFoldDB" id="A0A0E9P7C6"/>
<name>A0A0E9P7C6_ANGAN</name>
<reference evidence="1" key="1">
    <citation type="submission" date="2014-11" db="EMBL/GenBank/DDBJ databases">
        <authorList>
            <person name="Amaro Gonzalez C."/>
        </authorList>
    </citation>
    <scope>NUCLEOTIDE SEQUENCE</scope>
</reference>
<dbReference type="EMBL" id="GBXM01089252">
    <property type="protein sequence ID" value="JAH19325.1"/>
    <property type="molecule type" value="Transcribed_RNA"/>
</dbReference>
<dbReference type="EMBL" id="GBXM01108183">
    <property type="protein sequence ID" value="JAH00394.1"/>
    <property type="molecule type" value="Transcribed_RNA"/>
</dbReference>
<accession>A0A0E9P7C6</accession>
<organism evidence="1">
    <name type="scientific">Anguilla anguilla</name>
    <name type="common">European freshwater eel</name>
    <name type="synonym">Muraena anguilla</name>
    <dbReference type="NCBI Taxonomy" id="7936"/>
    <lineage>
        <taxon>Eukaryota</taxon>
        <taxon>Metazoa</taxon>
        <taxon>Chordata</taxon>
        <taxon>Craniata</taxon>
        <taxon>Vertebrata</taxon>
        <taxon>Euteleostomi</taxon>
        <taxon>Actinopterygii</taxon>
        <taxon>Neopterygii</taxon>
        <taxon>Teleostei</taxon>
        <taxon>Anguilliformes</taxon>
        <taxon>Anguillidae</taxon>
        <taxon>Anguilla</taxon>
    </lineage>
</organism>
<sequence length="27" mass="3270">MSPHKYAWWCLNFLGNNLLSNQSLWVF</sequence>